<reference evidence="12 15" key="1">
    <citation type="submission" date="2021-06" db="EMBL/GenBank/DDBJ databases">
        <title>Collection of gut derived symbiotic bacterial strains cultured from healthy donors.</title>
        <authorList>
            <person name="Lin H."/>
            <person name="Littmann E."/>
            <person name="Pamer E.G."/>
        </authorList>
    </citation>
    <scope>NUCLEOTIDE SEQUENCE</scope>
    <source>
        <strain evidence="13 15">MSK.21.70</strain>
        <strain evidence="12">MSK.21.82</strain>
    </source>
</reference>
<keyword evidence="9" id="KW-0119">Carbohydrate metabolism</keyword>
<evidence type="ECO:0000256" key="9">
    <source>
        <dbReference type="ARBA" id="ARBA00023277"/>
    </source>
</evidence>
<dbReference type="Proteomes" id="UP001197492">
    <property type="component" value="Unassembled WGS sequence"/>
</dbReference>
<dbReference type="AlphaFoldDB" id="A0AAW4MW00"/>
<dbReference type="Proteomes" id="UP001196408">
    <property type="component" value="Unassembled WGS sequence"/>
</dbReference>
<dbReference type="GO" id="GO:0005829">
    <property type="term" value="C:cytosol"/>
    <property type="evidence" value="ECO:0007669"/>
    <property type="project" value="TreeGrafter"/>
</dbReference>
<evidence type="ECO:0000313" key="15">
    <source>
        <dbReference type="Proteomes" id="UP001197492"/>
    </source>
</evidence>
<keyword evidence="8" id="KW-0320">Glycogen biosynthesis</keyword>
<dbReference type="InterPro" id="IPR006047">
    <property type="entry name" value="GH13_cat_dom"/>
</dbReference>
<evidence type="ECO:0000313" key="13">
    <source>
        <dbReference type="EMBL" id="MBV3391994.1"/>
    </source>
</evidence>
<dbReference type="RefSeq" id="WP_217747033.1">
    <property type="nucleotide sequence ID" value="NZ_JAHOEB010000006.1"/>
</dbReference>
<evidence type="ECO:0000313" key="12">
    <source>
        <dbReference type="EMBL" id="MBV3381969.1"/>
    </source>
</evidence>
<comment type="catalytic activity">
    <reaction evidence="1">
        <text>Transfers a segment of a (1-&gt;4)-alpha-D-glucan chain to a primary hydroxy group in a similar glucan chain.</text>
        <dbReference type="EC" id="2.4.1.18"/>
    </reaction>
</comment>
<keyword evidence="6" id="KW-0328">Glycosyltransferase</keyword>
<evidence type="ECO:0000256" key="6">
    <source>
        <dbReference type="ARBA" id="ARBA00022676"/>
    </source>
</evidence>
<dbReference type="EMBL" id="JAHOEF010000006">
    <property type="protein sequence ID" value="MBV3381969.1"/>
    <property type="molecule type" value="Genomic_DNA"/>
</dbReference>
<proteinExistence type="inferred from homology"/>
<dbReference type="GO" id="GO:0005978">
    <property type="term" value="P:glycogen biosynthetic process"/>
    <property type="evidence" value="ECO:0007669"/>
    <property type="project" value="UniProtKB-UniRule"/>
</dbReference>
<comment type="similarity">
    <text evidence="3">Belongs to the glycosyl hydrolase 13 family. GlgB subfamily.</text>
</comment>
<evidence type="ECO:0000256" key="1">
    <source>
        <dbReference type="ARBA" id="ARBA00000826"/>
    </source>
</evidence>
<protein>
    <recommendedName>
        <fullName evidence="4 10">1,4-alpha-glucan branching enzyme</fullName>
        <ecNumber evidence="4 10">2.4.1.18</ecNumber>
    </recommendedName>
</protein>
<dbReference type="NCBIfam" id="TIGR01515">
    <property type="entry name" value="branching_enzym"/>
    <property type="match status" value="1"/>
</dbReference>
<evidence type="ECO:0000256" key="2">
    <source>
        <dbReference type="ARBA" id="ARBA00004964"/>
    </source>
</evidence>
<dbReference type="EMBL" id="JAHOEL010000006">
    <property type="protein sequence ID" value="MBV3391994.1"/>
    <property type="molecule type" value="Genomic_DNA"/>
</dbReference>
<dbReference type="InterPro" id="IPR006048">
    <property type="entry name" value="A-amylase/branching_C"/>
</dbReference>
<evidence type="ECO:0000256" key="8">
    <source>
        <dbReference type="ARBA" id="ARBA00023056"/>
    </source>
</evidence>
<dbReference type="PANTHER" id="PTHR43651">
    <property type="entry name" value="1,4-ALPHA-GLUCAN-BRANCHING ENZYME"/>
    <property type="match status" value="1"/>
</dbReference>
<evidence type="ECO:0000313" key="14">
    <source>
        <dbReference type="Proteomes" id="UP001196408"/>
    </source>
</evidence>
<dbReference type="CDD" id="cd02855">
    <property type="entry name" value="E_set_GBE_prok_N"/>
    <property type="match status" value="1"/>
</dbReference>
<dbReference type="GO" id="GO:0043169">
    <property type="term" value="F:cation binding"/>
    <property type="evidence" value="ECO:0007669"/>
    <property type="project" value="InterPro"/>
</dbReference>
<feature type="domain" description="Glycosyl hydrolase family 13 catalytic" evidence="11">
    <location>
        <begin position="134"/>
        <end position="485"/>
    </location>
</feature>
<keyword evidence="5" id="KW-0321">Glycogen metabolism</keyword>
<dbReference type="InterPro" id="IPR004193">
    <property type="entry name" value="Glyco_hydro_13_N"/>
</dbReference>
<sequence>MDFNNFYNGQEFETYKYLGAFVHMNGVTFRTYAPAASQVSVIGEFNDWQETPMNRCGNGQFFEATISNAKVGQMYKYRIYNNGSFVDHCDPYMYTSEVRPNNASIIFDMNQYTFHDDAWMNQRFSEDMPINVYEMHFGSWKKPGEEADDWYTYREMADLLIPYLKENHYNFLEIMPLNEYPNDLSWGYQPTGYFAPTSRYGSPDDLRYFVEKCHENNIAVILDFVPVHFAIDGFGLNNYDGTPLYNYPNDAVGKSEWGTCNFQHSRGDVCSFLNSSAYYWLKEYHIDGLRLDAVGNLIYWQGNSGRGENREAIRFVQNFNKGLKQRVPHTLLFAEDSSSYQGVTRPVDQGGLGFDYKWDLGWMNDTLDYFMKTPEERPSFYHKLTFSMMYFYNEHFILPFSHDEVVHGKKTIIDKMYGEYEEKFAQVKALYMYMFAHPGKKLNFMGNEIAMFREWDETKEPDWFLLKYPIHDSFLHFMRELNNIYLTHPSLSQYDFSEKGFKWVDCHQEQDCIYVFKRMSDKETIVAFFNFHNVDKTYTYKVDQPETLTLLLNSDNELYSGNSHNLDKEIHIKNEIEMTLPAYSAQFYIVK</sequence>
<dbReference type="SMART" id="SM00642">
    <property type="entry name" value="Aamy"/>
    <property type="match status" value="1"/>
</dbReference>
<dbReference type="Pfam" id="PF02922">
    <property type="entry name" value="CBM_48"/>
    <property type="match status" value="1"/>
</dbReference>
<dbReference type="GO" id="GO:0004553">
    <property type="term" value="F:hydrolase activity, hydrolyzing O-glycosyl compounds"/>
    <property type="evidence" value="ECO:0007669"/>
    <property type="project" value="InterPro"/>
</dbReference>
<evidence type="ECO:0000256" key="7">
    <source>
        <dbReference type="ARBA" id="ARBA00022679"/>
    </source>
</evidence>
<dbReference type="EC" id="2.4.1.18" evidence="4 10"/>
<dbReference type="NCBIfam" id="NF008967">
    <property type="entry name" value="PRK12313.1"/>
    <property type="match status" value="1"/>
</dbReference>
<accession>A0AAW4MW00</accession>
<dbReference type="InterPro" id="IPR037439">
    <property type="entry name" value="Branching_enzy"/>
</dbReference>
<evidence type="ECO:0000256" key="3">
    <source>
        <dbReference type="ARBA" id="ARBA00009000"/>
    </source>
</evidence>
<comment type="caution">
    <text evidence="12">The sequence shown here is derived from an EMBL/GenBank/DDBJ whole genome shotgun (WGS) entry which is preliminary data.</text>
</comment>
<dbReference type="CDD" id="cd11322">
    <property type="entry name" value="AmyAc_Glg_BE"/>
    <property type="match status" value="1"/>
</dbReference>
<dbReference type="GO" id="GO:0003844">
    <property type="term" value="F:1,4-alpha-glucan branching enzyme activity"/>
    <property type="evidence" value="ECO:0007669"/>
    <property type="project" value="UniProtKB-UniRule"/>
</dbReference>
<dbReference type="Pfam" id="PF02806">
    <property type="entry name" value="Alpha-amylase_C"/>
    <property type="match status" value="1"/>
</dbReference>
<keyword evidence="15" id="KW-1185">Reference proteome</keyword>
<dbReference type="PANTHER" id="PTHR43651:SF3">
    <property type="entry name" value="1,4-ALPHA-GLUCAN-BRANCHING ENZYME"/>
    <property type="match status" value="1"/>
</dbReference>
<gene>
    <name evidence="12" type="primary">glgB</name>
    <name evidence="12" type="ORF">KSV97_01755</name>
    <name evidence="13" type="ORF">KSW06_01770</name>
</gene>
<dbReference type="InterPro" id="IPR044143">
    <property type="entry name" value="GlgB_N_E_set_prok"/>
</dbReference>
<organism evidence="12 14">
    <name type="scientific">Catenibacterium mitsuokai</name>
    <dbReference type="NCBI Taxonomy" id="100886"/>
    <lineage>
        <taxon>Bacteria</taxon>
        <taxon>Bacillati</taxon>
        <taxon>Bacillota</taxon>
        <taxon>Erysipelotrichia</taxon>
        <taxon>Erysipelotrichales</taxon>
        <taxon>Coprobacillaceae</taxon>
        <taxon>Catenibacterium</taxon>
    </lineage>
</organism>
<dbReference type="InterPro" id="IPR006407">
    <property type="entry name" value="GlgB"/>
</dbReference>
<evidence type="ECO:0000256" key="5">
    <source>
        <dbReference type="ARBA" id="ARBA00022600"/>
    </source>
</evidence>
<evidence type="ECO:0000256" key="4">
    <source>
        <dbReference type="ARBA" id="ARBA00012541"/>
    </source>
</evidence>
<name>A0AAW4MW00_9FIRM</name>
<keyword evidence="7" id="KW-0808">Transferase</keyword>
<evidence type="ECO:0000256" key="10">
    <source>
        <dbReference type="NCBIfam" id="TIGR01515"/>
    </source>
</evidence>
<evidence type="ECO:0000259" key="11">
    <source>
        <dbReference type="SMART" id="SM00642"/>
    </source>
</evidence>
<comment type="pathway">
    <text evidence="2">Glycan biosynthesis; glycogen biosynthesis.</text>
</comment>
<dbReference type="PIRSF" id="PIRSF000463">
    <property type="entry name" value="GlgB"/>
    <property type="match status" value="1"/>
</dbReference>